<feature type="compositionally biased region" description="Basic and acidic residues" evidence="1">
    <location>
        <begin position="163"/>
        <end position="177"/>
    </location>
</feature>
<reference evidence="2 3" key="1">
    <citation type="submission" date="2015-01" db="EMBL/GenBank/DDBJ databases">
        <title>The Genome Sequence of Capronia semiimmersa CBS27337.</title>
        <authorList>
            <consortium name="The Broad Institute Genomics Platform"/>
            <person name="Cuomo C."/>
            <person name="de Hoog S."/>
            <person name="Gorbushina A."/>
            <person name="Stielow B."/>
            <person name="Teixiera M."/>
            <person name="Abouelleil A."/>
            <person name="Chapman S.B."/>
            <person name="Priest M."/>
            <person name="Young S.K."/>
            <person name="Wortman J."/>
            <person name="Nusbaum C."/>
            <person name="Birren B."/>
        </authorList>
    </citation>
    <scope>NUCLEOTIDE SEQUENCE [LARGE SCALE GENOMIC DNA]</scope>
    <source>
        <strain evidence="2 3">CBS 27337</strain>
    </source>
</reference>
<feature type="compositionally biased region" description="Basic and acidic residues" evidence="1">
    <location>
        <begin position="187"/>
        <end position="225"/>
    </location>
</feature>
<protein>
    <submittedName>
        <fullName evidence="2">Uncharacterized protein</fullName>
    </submittedName>
</protein>
<evidence type="ECO:0000313" key="2">
    <source>
        <dbReference type="EMBL" id="KIW71125.1"/>
    </source>
</evidence>
<dbReference type="AlphaFoldDB" id="A0A0D2FXD2"/>
<feature type="region of interest" description="Disordered" evidence="1">
    <location>
        <begin position="1"/>
        <end position="33"/>
    </location>
</feature>
<dbReference type="Proteomes" id="UP000054266">
    <property type="component" value="Unassembled WGS sequence"/>
</dbReference>
<feature type="compositionally biased region" description="Basic and acidic residues" evidence="1">
    <location>
        <begin position="237"/>
        <end position="246"/>
    </location>
</feature>
<evidence type="ECO:0000313" key="3">
    <source>
        <dbReference type="Proteomes" id="UP000054266"/>
    </source>
</evidence>
<dbReference type="HOGENOM" id="CLU_1065588_0_0_1"/>
<name>A0A0D2FXD2_9EURO</name>
<sequence length="257" mass="29636">MYNNGDYEHYDQQQNEYGDDYGHTDGHQQYPHGGDEYNEWDLETIKVQLREKCTHYANDHANDEMDENDQQDELHNHSLIIVQLAEQILQSEPDNPGAKQLHDWFSRSVKGKFYGHPELEPHHHKVRHPREGDEPDDDDGNEQNDENENDEDDGGHEYGGGDYDDHGAEDYDEHGGHDYNGQGGHDYNGHDGHDYNEQGGHDYHGQGDHDYHQHGGHDYNGHGGDDYDEFGGEEYDDHAGHGHQQHDNSYGGHHQWH</sequence>
<gene>
    <name evidence="2" type="ORF">PV04_03329</name>
</gene>
<feature type="compositionally biased region" description="Acidic residues" evidence="1">
    <location>
        <begin position="226"/>
        <end position="236"/>
    </location>
</feature>
<keyword evidence="3" id="KW-1185">Reference proteome</keyword>
<feature type="region of interest" description="Disordered" evidence="1">
    <location>
        <begin position="115"/>
        <end position="257"/>
    </location>
</feature>
<proteinExistence type="predicted"/>
<organism evidence="2 3">
    <name type="scientific">Phialophora macrospora</name>
    <dbReference type="NCBI Taxonomy" id="1851006"/>
    <lineage>
        <taxon>Eukaryota</taxon>
        <taxon>Fungi</taxon>
        <taxon>Dikarya</taxon>
        <taxon>Ascomycota</taxon>
        <taxon>Pezizomycotina</taxon>
        <taxon>Eurotiomycetes</taxon>
        <taxon>Chaetothyriomycetidae</taxon>
        <taxon>Chaetothyriales</taxon>
        <taxon>Herpotrichiellaceae</taxon>
        <taxon>Phialophora</taxon>
    </lineage>
</organism>
<feature type="compositionally biased region" description="Acidic residues" evidence="1">
    <location>
        <begin position="133"/>
        <end position="154"/>
    </location>
</feature>
<evidence type="ECO:0000256" key="1">
    <source>
        <dbReference type="SAM" id="MobiDB-lite"/>
    </source>
</evidence>
<accession>A0A0D2FXD2</accession>
<dbReference type="EMBL" id="KN846957">
    <property type="protein sequence ID" value="KIW71125.1"/>
    <property type="molecule type" value="Genomic_DNA"/>
</dbReference>
<dbReference type="STRING" id="5601.A0A0D2FXD2"/>
<feature type="compositionally biased region" description="Basic and acidic residues" evidence="1">
    <location>
        <begin position="1"/>
        <end position="11"/>
    </location>
</feature>